<accession>A0A937RHS2</accession>
<organism evidence="1 2">
    <name type="scientific">Frankia nepalensis</name>
    <dbReference type="NCBI Taxonomy" id="1836974"/>
    <lineage>
        <taxon>Bacteria</taxon>
        <taxon>Bacillati</taxon>
        <taxon>Actinomycetota</taxon>
        <taxon>Actinomycetes</taxon>
        <taxon>Frankiales</taxon>
        <taxon>Frankiaceae</taxon>
        <taxon>Frankia</taxon>
    </lineage>
</organism>
<dbReference type="GO" id="GO:0004519">
    <property type="term" value="F:endonuclease activity"/>
    <property type="evidence" value="ECO:0007669"/>
    <property type="project" value="UniProtKB-KW"/>
</dbReference>
<evidence type="ECO:0000313" key="2">
    <source>
        <dbReference type="Proteomes" id="UP000604475"/>
    </source>
</evidence>
<dbReference type="Proteomes" id="UP000604475">
    <property type="component" value="Unassembled WGS sequence"/>
</dbReference>
<proteinExistence type="predicted"/>
<dbReference type="AlphaFoldDB" id="A0A937RHS2"/>
<keyword evidence="1" id="KW-0378">Hydrolase</keyword>
<dbReference type="InterPro" id="IPR048000">
    <property type="entry name" value="TnsA-like"/>
</dbReference>
<dbReference type="RefSeq" id="WP_203007349.1">
    <property type="nucleotide sequence ID" value="NZ_JADWYU010000071.1"/>
</dbReference>
<dbReference type="EMBL" id="JAEACQ010000330">
    <property type="protein sequence ID" value="MBL7632481.1"/>
    <property type="molecule type" value="Genomic_DNA"/>
</dbReference>
<reference evidence="1" key="1">
    <citation type="submission" date="2020-12" db="EMBL/GenBank/DDBJ databases">
        <title>Genomic characterization of non-nitrogen-fixing Frankia strains.</title>
        <authorList>
            <person name="Carlos-Shanley C."/>
            <person name="Guerra T."/>
            <person name="Hahn D."/>
        </authorList>
    </citation>
    <scope>NUCLEOTIDE SEQUENCE</scope>
    <source>
        <strain evidence="1">CN6</strain>
    </source>
</reference>
<evidence type="ECO:0000313" key="1">
    <source>
        <dbReference type="EMBL" id="MBL7632481.1"/>
    </source>
</evidence>
<keyword evidence="1" id="KW-0255">Endonuclease</keyword>
<keyword evidence="2" id="KW-1185">Reference proteome</keyword>
<protein>
    <submittedName>
        <fullName evidence="1">TnsA-like heteromeric transposase endonuclease subunit</fullName>
    </submittedName>
</protein>
<gene>
    <name evidence="1" type="ORF">I7412_36070</name>
</gene>
<dbReference type="NCBIfam" id="NF033179">
    <property type="entry name" value="TnsA_like_Actin"/>
    <property type="match status" value="1"/>
</dbReference>
<sequence>MRVRYRAGDGAIVDTTLDRLTADEVVGGLPVRDFRWRKGQRHYSGWYWSSTVERLVAYESRLELARIMLADFDREVIAIAAQPFQLIGADGARIRRHVPDLLLVGADGGVTVVDVKASDRREDPGVQALFAWTRETVATRGWGFEAWYGGDARLLANVRFLAGYRDRRLVDSALVPAVREAAGTGSRIVDLERALAAPMLLVRPVVLHLLWRGELTADLTGGVLDGMTMVRLAAGAEAA</sequence>
<name>A0A937RHS2_9ACTN</name>
<comment type="caution">
    <text evidence="1">The sequence shown here is derived from an EMBL/GenBank/DDBJ whole genome shotgun (WGS) entry which is preliminary data.</text>
</comment>
<keyword evidence="1" id="KW-0540">Nuclease</keyword>